<evidence type="ECO:0000259" key="2">
    <source>
        <dbReference type="PROSITE" id="PS50089"/>
    </source>
</evidence>
<organism evidence="3 4">
    <name type="scientific">Penstemon smallii</name>
    <dbReference type="NCBI Taxonomy" id="265156"/>
    <lineage>
        <taxon>Eukaryota</taxon>
        <taxon>Viridiplantae</taxon>
        <taxon>Streptophyta</taxon>
        <taxon>Embryophyta</taxon>
        <taxon>Tracheophyta</taxon>
        <taxon>Spermatophyta</taxon>
        <taxon>Magnoliopsida</taxon>
        <taxon>eudicotyledons</taxon>
        <taxon>Gunneridae</taxon>
        <taxon>Pentapetalae</taxon>
        <taxon>asterids</taxon>
        <taxon>lamiids</taxon>
        <taxon>Lamiales</taxon>
        <taxon>Plantaginaceae</taxon>
        <taxon>Cheloneae</taxon>
        <taxon>Penstemon</taxon>
    </lineage>
</organism>
<dbReference type="PANTHER" id="PTHR31150:SF19">
    <property type="entry name" value="RING-TYPE DOMAIN-CONTAINING PROTEIN"/>
    <property type="match status" value="1"/>
</dbReference>
<evidence type="ECO:0000313" key="4">
    <source>
        <dbReference type="Proteomes" id="UP001634393"/>
    </source>
</evidence>
<reference evidence="3 4" key="1">
    <citation type="submission" date="2024-12" db="EMBL/GenBank/DDBJ databases">
        <title>The unique morphological basis and parallel evolutionary history of personate flowers in Penstemon.</title>
        <authorList>
            <person name="Depatie T.H."/>
            <person name="Wessinger C.A."/>
        </authorList>
    </citation>
    <scope>NUCLEOTIDE SEQUENCE [LARGE SCALE GENOMIC DNA]</scope>
    <source>
        <strain evidence="3">WTNN_2</strain>
        <tissue evidence="3">Leaf</tissue>
    </source>
</reference>
<dbReference type="AlphaFoldDB" id="A0ABD3S3R5"/>
<dbReference type="SUPFAM" id="SSF57850">
    <property type="entry name" value="RING/U-box"/>
    <property type="match status" value="1"/>
</dbReference>
<dbReference type="CDD" id="cd16448">
    <property type="entry name" value="RING-H2"/>
    <property type="match status" value="1"/>
</dbReference>
<protein>
    <recommendedName>
        <fullName evidence="2">RING-type domain-containing protein</fullName>
    </recommendedName>
</protein>
<gene>
    <name evidence="3" type="ORF">ACJIZ3_005025</name>
</gene>
<dbReference type="PANTHER" id="PTHR31150">
    <property type="entry name" value="EXPRESSED PROTEIN"/>
    <property type="match status" value="1"/>
</dbReference>
<comment type="caution">
    <text evidence="3">The sequence shown here is derived from an EMBL/GenBank/DDBJ whole genome shotgun (WGS) entry which is preliminary data.</text>
</comment>
<feature type="domain" description="RING-type" evidence="2">
    <location>
        <begin position="693"/>
        <end position="748"/>
    </location>
</feature>
<keyword evidence="1" id="KW-0863">Zinc-finger</keyword>
<dbReference type="PROSITE" id="PS50089">
    <property type="entry name" value="ZF_RING_2"/>
    <property type="match status" value="1"/>
</dbReference>
<dbReference type="InterPro" id="IPR001841">
    <property type="entry name" value="Znf_RING"/>
</dbReference>
<keyword evidence="4" id="KW-1185">Reference proteome</keyword>
<sequence>MGCGKSPDLDAPVEGKTELDLTIKASEVSDDGQTTLGDHIFGADLMSFPSPDYDYFPWNDITETFQSYPRECENEKKSLVGYVNLNDLADTNTDAKLKVSKYHRESEMPYPEVSMSEMFHQIDVNNTVTADCLMNTTLSSTNYSKSEAHLNFMPWRGDAAAGFPVKAQGSKAKTSSISRLQMGEYFSSSGCSTSMLSGAYNFDGRGFKSDSNIVPPQFGSPGKDDGSFLTLGIGGGTEINSNSKFSTREIASKLAEAVSSHSDNSFVGYSPKNTSSFTQLTGRARRTQTYAGGLPNSACNMVGWMNTSTEGGLVRDASAQLNSVPFPSLQQYPQADIQTNFSANYDKFCFDVTPSSLPFGSTYISHPDRVNSPLLWSEPVKQTCIASQTISNQQKDSYIGIATNVSSESSTNSLSDGNRGISTRQAQLGNLTPPTEGTRTEVKRIGSLPTSVQPVGRLYSSHNVSSAEDLGNILLPERIRFPVPKSSSFQSAVESPFPKRLDVQSNDFATSQATTGSLHQTQKFGVVDYFQKPGPPFSVGSPPIHLPAPLRTFVSDQDQEKLVQQFSKDIQRVNSSDDPNRQKMVQQFTNDIQRVNSSDGQVIPVANLDQRPQISPIVYHESLKRQATENPPGAQLGQRRKISPQRIMHFPTPHQSQSTQAAPLPATAHIPAAPLHIKWQGFDGPPQPSGHKCLLCKRDLSFTAEGPVYQPAIPPPVAVLPCGHTFHDHCLQIIIPQDQSENPPCIPCAIGET</sequence>
<dbReference type="EMBL" id="JBJXBP010000007">
    <property type="protein sequence ID" value="KAL3819120.1"/>
    <property type="molecule type" value="Genomic_DNA"/>
</dbReference>
<name>A0ABD3S3R5_9LAMI</name>
<dbReference type="Proteomes" id="UP001634393">
    <property type="component" value="Unassembled WGS sequence"/>
</dbReference>
<keyword evidence="1" id="KW-0479">Metal-binding</keyword>
<accession>A0ABD3S3R5</accession>
<evidence type="ECO:0000256" key="1">
    <source>
        <dbReference type="PROSITE-ProRule" id="PRU00175"/>
    </source>
</evidence>
<evidence type="ECO:0000313" key="3">
    <source>
        <dbReference type="EMBL" id="KAL3819120.1"/>
    </source>
</evidence>
<dbReference type="GO" id="GO:0008270">
    <property type="term" value="F:zinc ion binding"/>
    <property type="evidence" value="ECO:0007669"/>
    <property type="project" value="UniProtKB-KW"/>
</dbReference>
<keyword evidence="1" id="KW-0862">Zinc</keyword>
<proteinExistence type="predicted"/>